<evidence type="ECO:0000256" key="2">
    <source>
        <dbReference type="ARBA" id="ARBA00005697"/>
    </source>
</evidence>
<dbReference type="InterPro" id="IPR045018">
    <property type="entry name" value="Azg-like"/>
</dbReference>
<dbReference type="STRING" id="1855912.LuPra_00465"/>
<organism evidence="8 9">
    <name type="scientific">Luteitalea pratensis</name>
    <dbReference type="NCBI Taxonomy" id="1855912"/>
    <lineage>
        <taxon>Bacteria</taxon>
        <taxon>Pseudomonadati</taxon>
        <taxon>Acidobacteriota</taxon>
        <taxon>Vicinamibacteria</taxon>
        <taxon>Vicinamibacterales</taxon>
        <taxon>Vicinamibacteraceae</taxon>
        <taxon>Luteitalea</taxon>
    </lineage>
</organism>
<keyword evidence="9" id="KW-1185">Reference proteome</keyword>
<evidence type="ECO:0000256" key="3">
    <source>
        <dbReference type="ARBA" id="ARBA00022448"/>
    </source>
</evidence>
<feature type="transmembrane region" description="Helical" evidence="7">
    <location>
        <begin position="73"/>
        <end position="91"/>
    </location>
</feature>
<feature type="transmembrane region" description="Helical" evidence="7">
    <location>
        <begin position="191"/>
        <end position="211"/>
    </location>
</feature>
<dbReference type="GO" id="GO:0012505">
    <property type="term" value="C:endomembrane system"/>
    <property type="evidence" value="ECO:0007669"/>
    <property type="project" value="UniProtKB-SubCell"/>
</dbReference>
<dbReference type="EMBL" id="CP015136">
    <property type="protein sequence ID" value="AMY07298.1"/>
    <property type="molecule type" value="Genomic_DNA"/>
</dbReference>
<dbReference type="RefSeq" id="WP_110169265.1">
    <property type="nucleotide sequence ID" value="NZ_CP015136.1"/>
</dbReference>
<reference evidence="8 9" key="1">
    <citation type="journal article" date="2016" name="Genome Announc.">
        <title>First Complete Genome Sequence of a Subdivision 6 Acidobacterium Strain.</title>
        <authorList>
            <person name="Huang S."/>
            <person name="Vieira S."/>
            <person name="Bunk B."/>
            <person name="Riedel T."/>
            <person name="Sproer C."/>
            <person name="Overmann J."/>
        </authorList>
    </citation>
    <scope>NUCLEOTIDE SEQUENCE [LARGE SCALE GENOMIC DNA]</scope>
    <source>
        <strain evidence="9">DSM 100886 HEG_-6_39</strain>
    </source>
</reference>
<feature type="transmembrane region" description="Helical" evidence="7">
    <location>
        <begin position="131"/>
        <end position="155"/>
    </location>
</feature>
<evidence type="ECO:0000313" key="8">
    <source>
        <dbReference type="EMBL" id="AMY07298.1"/>
    </source>
</evidence>
<feature type="transmembrane region" description="Helical" evidence="7">
    <location>
        <begin position="18"/>
        <end position="38"/>
    </location>
</feature>
<feature type="transmembrane region" description="Helical" evidence="7">
    <location>
        <begin position="410"/>
        <end position="427"/>
    </location>
</feature>
<feature type="transmembrane region" description="Helical" evidence="7">
    <location>
        <begin position="167"/>
        <end position="186"/>
    </location>
</feature>
<keyword evidence="4 7" id="KW-0812">Transmembrane</keyword>
<reference evidence="9" key="2">
    <citation type="submission" date="2016-04" db="EMBL/GenBank/DDBJ databases">
        <title>First Complete Genome Sequence of a Subdivision 6 Acidobacterium.</title>
        <authorList>
            <person name="Huang S."/>
            <person name="Vieira S."/>
            <person name="Bunk B."/>
            <person name="Riedel T."/>
            <person name="Sproeer C."/>
            <person name="Overmann J."/>
        </authorList>
    </citation>
    <scope>NUCLEOTIDE SEQUENCE [LARGE SCALE GENOMIC DNA]</scope>
    <source>
        <strain evidence="9">DSM 100886 HEG_-6_39</strain>
    </source>
</reference>
<protein>
    <submittedName>
        <fullName evidence="8">Putative adenine permease PurP</fullName>
    </submittedName>
</protein>
<comment type="similarity">
    <text evidence="2">Belongs to the nucleobase:cation symporter-2 (NCS2) (TC 2.A.40) family. Azg-like subfamily.</text>
</comment>
<evidence type="ECO:0000313" key="9">
    <source>
        <dbReference type="Proteomes" id="UP000076079"/>
    </source>
</evidence>
<dbReference type="GO" id="GO:0005345">
    <property type="term" value="F:purine nucleobase transmembrane transporter activity"/>
    <property type="evidence" value="ECO:0007669"/>
    <property type="project" value="TreeGrafter"/>
</dbReference>
<evidence type="ECO:0000256" key="1">
    <source>
        <dbReference type="ARBA" id="ARBA00004127"/>
    </source>
</evidence>
<feature type="transmembrane region" description="Helical" evidence="7">
    <location>
        <begin position="377"/>
        <end position="404"/>
    </location>
</feature>
<dbReference type="PATRIC" id="fig|1813736.3.peg.487"/>
<keyword evidence="3" id="KW-0813">Transport</keyword>
<evidence type="ECO:0000256" key="7">
    <source>
        <dbReference type="SAM" id="Phobius"/>
    </source>
</evidence>
<evidence type="ECO:0000256" key="4">
    <source>
        <dbReference type="ARBA" id="ARBA00022692"/>
    </source>
</evidence>
<keyword evidence="6 7" id="KW-0472">Membrane</keyword>
<feature type="transmembrane region" description="Helical" evidence="7">
    <location>
        <begin position="50"/>
        <end position="68"/>
    </location>
</feature>
<dbReference type="OrthoDB" id="9808458at2"/>
<dbReference type="KEGG" id="abac:LuPra_00465"/>
<feature type="transmembrane region" description="Helical" evidence="7">
    <location>
        <begin position="231"/>
        <end position="252"/>
    </location>
</feature>
<proteinExistence type="inferred from homology"/>
<sequence length="429" mass="44662">MRSVAVDETRAHPARTEIVAGLTTFLATAYIVVVNPSILRDGAGMPFDGVLTATVLLSALMTMLMGLYARLPYAVAPGMGLNAFFAYTLVLGQKVPWPTALGMIFWAGVLFLVISATPVRERLAQAIPASLRTAMACGIGLLITLVGLKGAGIIVGDAVTLVKPGPLTPQVLLAAGGLALTVGLMVRGTAVAFLVCIAAVTAAAWAIGLVALPTKWLSRPDFTSVTLRLDLWGALAPAMWPAIIAVLFTDLFDSLSTFIGVAEATGFTDDDGRPTRLRQGLIVDAWATLVAGLLGTSSGTAYVESAAGINAGGRSGLTAVVTALCFVPCLFLAPLAAMVPAYATAPVLIVVGVLMFRTSRTLPFDAMEEMVPAFLTLVLIPLTLSITQGLLWGLVAHVVAFVVAGRLRDLTPWNWGLGILATGLLFLHG</sequence>
<accession>A0A143PGW0</accession>
<dbReference type="InterPro" id="IPR006043">
    <property type="entry name" value="NCS2"/>
</dbReference>
<feature type="transmembrane region" description="Helical" evidence="7">
    <location>
        <begin position="339"/>
        <end position="356"/>
    </location>
</feature>
<comment type="subcellular location">
    <subcellularLocation>
        <location evidence="1">Endomembrane system</location>
        <topology evidence="1">Multi-pass membrane protein</topology>
    </subcellularLocation>
</comment>
<dbReference type="Proteomes" id="UP000076079">
    <property type="component" value="Chromosome"/>
</dbReference>
<gene>
    <name evidence="8" type="primary">purP</name>
    <name evidence="8" type="ORF">LuPra_00465</name>
</gene>
<dbReference type="Pfam" id="PF00860">
    <property type="entry name" value="Xan_ur_permease"/>
    <property type="match status" value="1"/>
</dbReference>
<dbReference type="AlphaFoldDB" id="A0A143PGW0"/>
<name>A0A143PGW0_LUTPR</name>
<dbReference type="PANTHER" id="PTHR43337:SF1">
    <property type="entry name" value="XANTHINE_URACIL PERMEASE C887.17-RELATED"/>
    <property type="match status" value="1"/>
</dbReference>
<keyword evidence="5 7" id="KW-1133">Transmembrane helix</keyword>
<evidence type="ECO:0000256" key="5">
    <source>
        <dbReference type="ARBA" id="ARBA00022989"/>
    </source>
</evidence>
<dbReference type="PANTHER" id="PTHR43337">
    <property type="entry name" value="XANTHINE/URACIL PERMEASE C887.17-RELATED"/>
    <property type="match status" value="1"/>
</dbReference>
<feature type="transmembrane region" description="Helical" evidence="7">
    <location>
        <begin position="97"/>
        <end position="119"/>
    </location>
</feature>
<dbReference type="GO" id="GO:0005886">
    <property type="term" value="C:plasma membrane"/>
    <property type="evidence" value="ECO:0007669"/>
    <property type="project" value="TreeGrafter"/>
</dbReference>
<evidence type="ECO:0000256" key="6">
    <source>
        <dbReference type="ARBA" id="ARBA00023136"/>
    </source>
</evidence>